<organism evidence="2 3">
    <name type="scientific">Neisseria weaveri</name>
    <dbReference type="NCBI Taxonomy" id="28091"/>
    <lineage>
        <taxon>Bacteria</taxon>
        <taxon>Pseudomonadati</taxon>
        <taxon>Pseudomonadota</taxon>
        <taxon>Betaproteobacteria</taxon>
        <taxon>Neisseriales</taxon>
        <taxon>Neisseriaceae</taxon>
        <taxon>Neisseria</taxon>
    </lineage>
</organism>
<dbReference type="InterPro" id="IPR053733">
    <property type="entry name" value="Heme_Transport_Util_sf"/>
</dbReference>
<sequence length="344" mass="38390">MNPLWQQYQAAKEAAKGPYFPREGAEALGVSEGCLMAASPDAVYLGTRIGELVLKLHTLGAVEGIVRNSLAVHEKQGVYENVKWSDKGGIAVNVGGLDLRIFTKHWHHAIAVTGMSHGKMSRSIQFYDEFGVAVQKVFMRDESKLDTWEALLAEFRREGAPEFKTAEKPPVAVPNDLPADKTEAFRQAWSALKDVHDFGDMIASFGLDRQAAYRHAPQGAAKRLDNGVWEKVLEKVRDSGMEMMIFIGNRGVVQIQTGAVHKVVRARGYLNILDSETEKFSMHLKDDGIEETWVVRRPVEGGFVTCLEGFDSRRKTVVQFFGRRKEGQSELAVWQQITDDLLNG</sequence>
<proteinExistence type="predicted"/>
<keyword evidence="3" id="KW-1185">Reference proteome</keyword>
<dbReference type="RefSeq" id="WP_004284137.1">
    <property type="nucleotide sequence ID" value="NZ_CAUJRG010000003.1"/>
</dbReference>
<feature type="domain" description="Haemin-degrading HemS/ChuX" evidence="1">
    <location>
        <begin position="37"/>
        <end position="155"/>
    </location>
</feature>
<accession>A0A3S4ZAP2</accession>
<dbReference type="CDD" id="cd16831">
    <property type="entry name" value="HemS-like_C"/>
    <property type="match status" value="1"/>
</dbReference>
<evidence type="ECO:0000313" key="2">
    <source>
        <dbReference type="EMBL" id="VEJ49493.1"/>
    </source>
</evidence>
<dbReference type="AlphaFoldDB" id="A0A3S4ZAP2"/>
<dbReference type="OrthoDB" id="316630at2"/>
<evidence type="ECO:0000259" key="1">
    <source>
        <dbReference type="Pfam" id="PF05171"/>
    </source>
</evidence>
<dbReference type="InterPro" id="IPR007845">
    <property type="entry name" value="HemS/ChuX_dom"/>
</dbReference>
<name>A0A3S4ZAP2_9NEIS</name>
<protein>
    <submittedName>
        <fullName evidence="2">Hemin transport protein hemS</fullName>
    </submittedName>
</protein>
<dbReference type="Pfam" id="PF05171">
    <property type="entry name" value="HemS"/>
    <property type="match status" value="2"/>
</dbReference>
<reference evidence="2 3" key="1">
    <citation type="submission" date="2018-12" db="EMBL/GenBank/DDBJ databases">
        <authorList>
            <consortium name="Pathogen Informatics"/>
        </authorList>
    </citation>
    <scope>NUCLEOTIDE SEQUENCE [LARGE SCALE GENOMIC DNA]</scope>
    <source>
        <strain evidence="2 3">NCTC12742</strain>
    </source>
</reference>
<gene>
    <name evidence="2" type="primary">hemS</name>
    <name evidence="2" type="ORF">NCTC12742_00215</name>
</gene>
<dbReference type="STRING" id="28091.SAMEA3174300_00901"/>
<dbReference type="SUPFAM" id="SSF144064">
    <property type="entry name" value="Heme iron utilization protein-like"/>
    <property type="match status" value="1"/>
</dbReference>
<dbReference type="Proteomes" id="UP000272771">
    <property type="component" value="Chromosome"/>
</dbReference>
<dbReference type="GO" id="GO:0006826">
    <property type="term" value="P:iron ion transport"/>
    <property type="evidence" value="ECO:0007669"/>
    <property type="project" value="InterPro"/>
</dbReference>
<dbReference type="Gene3D" id="3.40.1570.10">
    <property type="entry name" value="HemS/ChuS/ChuX like domains"/>
    <property type="match status" value="2"/>
</dbReference>
<dbReference type="EMBL" id="LR134533">
    <property type="protein sequence ID" value="VEJ49493.1"/>
    <property type="molecule type" value="Genomic_DNA"/>
</dbReference>
<evidence type="ECO:0000313" key="3">
    <source>
        <dbReference type="Proteomes" id="UP000272771"/>
    </source>
</evidence>
<dbReference type="CDD" id="cd16830">
    <property type="entry name" value="HemS-like_N"/>
    <property type="match status" value="1"/>
</dbReference>
<feature type="domain" description="Haemin-degrading HemS/ChuX" evidence="1">
    <location>
        <begin position="207"/>
        <end position="341"/>
    </location>
</feature>